<name>A0AAV5RUS2_MAUHU</name>
<evidence type="ECO:0000313" key="3">
    <source>
        <dbReference type="Proteomes" id="UP001377567"/>
    </source>
</evidence>
<organism evidence="2 3">
    <name type="scientific">Maudiozyma humilis</name>
    <name type="common">Sour dough yeast</name>
    <name type="synonym">Kazachstania humilis</name>
    <dbReference type="NCBI Taxonomy" id="51915"/>
    <lineage>
        <taxon>Eukaryota</taxon>
        <taxon>Fungi</taxon>
        <taxon>Dikarya</taxon>
        <taxon>Ascomycota</taxon>
        <taxon>Saccharomycotina</taxon>
        <taxon>Saccharomycetes</taxon>
        <taxon>Saccharomycetales</taxon>
        <taxon>Saccharomycetaceae</taxon>
        <taxon>Maudiozyma</taxon>
    </lineage>
</organism>
<sequence>MANCDKYFIEDSQPGYWYSLYPLDLNGVPYNMEHTNLSDWISHLGFFGTPIASGNTKSIVINSLFSTAPSNGVQYGDIFGNNITMTNFSMVVSAWYIPYKTGYYNFTLMSNSAGKLSITNNTSAYCCNGATNRDQSEQFSITSIPSMPEAENPSGRVYLYAGFKYQMLMSFINLNSSAYFYIESRDPVGNYINPDWFVQQMNKQNSSELVTCNYSVGYTTATVPWTGLSTIEETQQYYKILSGGYVTFQVWDLIGTPYGSESSISHLTSMSESSLTDISSPSEEASELPFSVASLGSSTDSIISSPASIIESLTTTKEYPPSNSQTSSDIYPFTFNSSVIFSNSDMGFTSSILQHQINSTIATISYLPLSTSQTPVTSTNEGNTLSNMTNITSMMSSLGSTNEISNMISSSIAVSPSILVATHIVSSIPMSDEFIISGTTANSINFVTSSVLPDLNGIAASNNDNSNFPSSFNKPELSLNSAPKTLVATTSAVQAVSNNATYSSDAMSSSDMGHPPVIPYSIGLMGQNNGGTEIIDSDSFGEVTTNAFTHLLRPTESFSQTLLSEIVSESSWITVPPATITVFSSTGIVTTLQLTEINETYANPNIGTGDIPFLNPNRIRLDGLLPEAETLSKVSLQSSSIITCSKCLDLSHSEKSSATVSTNNSSNSVGIAHYTSSHSISQNTDFTNGPPIVPLLSNGAPVLSSVPEIVSVLIGILLFV</sequence>
<evidence type="ECO:0000259" key="1">
    <source>
        <dbReference type="PROSITE" id="PS51820"/>
    </source>
</evidence>
<dbReference type="InterPro" id="IPR037524">
    <property type="entry name" value="PA14/GLEYA"/>
</dbReference>
<evidence type="ECO:0000313" key="2">
    <source>
        <dbReference type="EMBL" id="GMM55158.1"/>
    </source>
</evidence>
<reference evidence="2 3" key="1">
    <citation type="journal article" date="2023" name="Elife">
        <title>Identification of key yeast species and microbe-microbe interactions impacting larval growth of Drosophila in the wild.</title>
        <authorList>
            <person name="Mure A."/>
            <person name="Sugiura Y."/>
            <person name="Maeda R."/>
            <person name="Honda K."/>
            <person name="Sakurai N."/>
            <person name="Takahashi Y."/>
            <person name="Watada M."/>
            <person name="Katoh T."/>
            <person name="Gotoh A."/>
            <person name="Gotoh Y."/>
            <person name="Taniguchi I."/>
            <person name="Nakamura K."/>
            <person name="Hayashi T."/>
            <person name="Katayama T."/>
            <person name="Uemura T."/>
            <person name="Hattori Y."/>
        </authorList>
    </citation>
    <scope>NUCLEOTIDE SEQUENCE [LARGE SCALE GENOMIC DNA]</scope>
    <source>
        <strain evidence="2 3">KH-74</strain>
    </source>
</reference>
<feature type="domain" description="PA14" evidence="1">
    <location>
        <begin position="25"/>
        <end position="199"/>
    </location>
</feature>
<protein>
    <recommendedName>
        <fullName evidence="1">PA14 domain-containing protein</fullName>
    </recommendedName>
</protein>
<dbReference type="EMBL" id="BTGD01000005">
    <property type="protein sequence ID" value="GMM55158.1"/>
    <property type="molecule type" value="Genomic_DNA"/>
</dbReference>
<accession>A0AAV5RUS2</accession>
<dbReference type="Gene3D" id="2.60.120.1560">
    <property type="match status" value="1"/>
</dbReference>
<comment type="caution">
    <text evidence="2">The sequence shown here is derived from an EMBL/GenBank/DDBJ whole genome shotgun (WGS) entry which is preliminary data.</text>
</comment>
<dbReference type="PROSITE" id="PS51820">
    <property type="entry name" value="PA14"/>
    <property type="match status" value="1"/>
</dbReference>
<proteinExistence type="predicted"/>
<gene>
    <name evidence="2" type="ORF">DAKH74_017740</name>
</gene>
<dbReference type="AlphaFoldDB" id="A0AAV5RUS2"/>
<keyword evidence="3" id="KW-1185">Reference proteome</keyword>
<dbReference type="Proteomes" id="UP001377567">
    <property type="component" value="Unassembled WGS sequence"/>
</dbReference>